<reference evidence="11" key="1">
    <citation type="submission" date="2021-06" db="EMBL/GenBank/DDBJ databases">
        <authorList>
            <person name="Kallberg Y."/>
            <person name="Tangrot J."/>
            <person name="Rosling A."/>
        </authorList>
    </citation>
    <scope>NUCLEOTIDE SEQUENCE</scope>
    <source>
        <strain evidence="11">BR232B</strain>
    </source>
</reference>
<comment type="subunit">
    <text evidence="9">Associates with 90S and pre-40S pre-ribosomal particles.</text>
</comment>
<evidence type="ECO:0000256" key="6">
    <source>
        <dbReference type="ARBA" id="ARBA00023242"/>
    </source>
</evidence>
<accession>A0A9N9ASL8</accession>
<feature type="region of interest" description="Disordered" evidence="10">
    <location>
        <begin position="158"/>
        <end position="187"/>
    </location>
</feature>
<dbReference type="PANTHER" id="PTHR21738">
    <property type="entry name" value="RIBOSOMAL RNA PROCESSING PROTEIN 36 HOMOLOG"/>
    <property type="match status" value="1"/>
</dbReference>
<dbReference type="InterPro" id="IPR009292">
    <property type="entry name" value="RRP36"/>
</dbReference>
<proteinExistence type="inferred from homology"/>
<evidence type="ECO:0000256" key="7">
    <source>
        <dbReference type="ARBA" id="ARBA00023274"/>
    </source>
</evidence>
<dbReference type="GO" id="GO:0005730">
    <property type="term" value="C:nucleolus"/>
    <property type="evidence" value="ECO:0007669"/>
    <property type="project" value="UniProtKB-SubCell"/>
</dbReference>
<dbReference type="PANTHER" id="PTHR21738:SF0">
    <property type="entry name" value="RIBOSOMAL RNA PROCESSING PROTEIN 36 HOMOLOG"/>
    <property type="match status" value="1"/>
</dbReference>
<evidence type="ECO:0000256" key="10">
    <source>
        <dbReference type="SAM" id="MobiDB-lite"/>
    </source>
</evidence>
<comment type="caution">
    <text evidence="11">The sequence shown here is derived from an EMBL/GenBank/DDBJ whole genome shotgun (WGS) entry which is preliminary data.</text>
</comment>
<evidence type="ECO:0000256" key="8">
    <source>
        <dbReference type="ARBA" id="ARBA00025053"/>
    </source>
</evidence>
<comment type="similarity">
    <text evidence="2 9">Belongs to the RRP36 family.</text>
</comment>
<feature type="compositionally biased region" description="Basic and acidic residues" evidence="10">
    <location>
        <begin position="86"/>
        <end position="109"/>
    </location>
</feature>
<evidence type="ECO:0000256" key="9">
    <source>
        <dbReference type="RuleBase" id="RU368027"/>
    </source>
</evidence>
<name>A0A9N9ASL8_9GLOM</name>
<dbReference type="EMBL" id="CAJVPI010000486">
    <property type="protein sequence ID" value="CAG8541145.1"/>
    <property type="molecule type" value="Genomic_DNA"/>
</dbReference>
<protein>
    <recommendedName>
        <fullName evidence="9">rRNA biogenesis protein RRP36</fullName>
    </recommendedName>
</protein>
<dbReference type="AlphaFoldDB" id="A0A9N9ASL8"/>
<keyword evidence="7 9" id="KW-0687">Ribonucleoprotein</keyword>
<evidence type="ECO:0000256" key="2">
    <source>
        <dbReference type="ARBA" id="ARBA00009418"/>
    </source>
</evidence>
<feature type="region of interest" description="Disordered" evidence="10">
    <location>
        <begin position="86"/>
        <end position="133"/>
    </location>
</feature>
<evidence type="ECO:0000256" key="1">
    <source>
        <dbReference type="ARBA" id="ARBA00004604"/>
    </source>
</evidence>
<comment type="subcellular location">
    <subcellularLocation>
        <location evidence="1 9">Nucleus</location>
        <location evidence="1 9">Nucleolus</location>
    </subcellularLocation>
</comment>
<keyword evidence="12" id="KW-1185">Reference proteome</keyword>
<keyword evidence="6 9" id="KW-0539">Nucleus</keyword>
<keyword evidence="5" id="KW-0175">Coiled coil</keyword>
<organism evidence="11 12">
    <name type="scientific">Paraglomus brasilianum</name>
    <dbReference type="NCBI Taxonomy" id="144538"/>
    <lineage>
        <taxon>Eukaryota</taxon>
        <taxon>Fungi</taxon>
        <taxon>Fungi incertae sedis</taxon>
        <taxon>Mucoromycota</taxon>
        <taxon>Glomeromycotina</taxon>
        <taxon>Glomeromycetes</taxon>
        <taxon>Paraglomerales</taxon>
        <taxon>Paraglomeraceae</taxon>
        <taxon>Paraglomus</taxon>
    </lineage>
</organism>
<evidence type="ECO:0000256" key="5">
    <source>
        <dbReference type="ARBA" id="ARBA00023054"/>
    </source>
</evidence>
<dbReference type="GO" id="GO:0000462">
    <property type="term" value="P:maturation of SSU-rRNA from tricistronic rRNA transcript (SSU-rRNA, 5.8S rRNA, LSU-rRNA)"/>
    <property type="evidence" value="ECO:0007669"/>
    <property type="project" value="TreeGrafter"/>
</dbReference>
<keyword evidence="4 9" id="KW-0698">rRNA processing</keyword>
<sequence>MSSKPTETSSKKPVGVFRQIVEVPPKKHRDPRFDNLSGKFNEDLFEKTYSFISEYKESEINELRELLRKERNPEEIEKLRRLLDKMREKEKCNQEEGKQSRATTEDNLRRKNQLKREHRKTELQRVSQGKKPFYLKRSEEKKLELVETYNKLKNNPKKLEKVIEKRRKKNAAKEHKRIPFKRQKTAE</sequence>
<feature type="compositionally biased region" description="Basic residues" evidence="10">
    <location>
        <begin position="164"/>
        <end position="187"/>
    </location>
</feature>
<keyword evidence="3 9" id="KW-0690">Ribosome biogenesis</keyword>
<evidence type="ECO:0000256" key="4">
    <source>
        <dbReference type="ARBA" id="ARBA00022552"/>
    </source>
</evidence>
<evidence type="ECO:0000313" key="12">
    <source>
        <dbReference type="Proteomes" id="UP000789739"/>
    </source>
</evidence>
<dbReference type="Pfam" id="PF06102">
    <property type="entry name" value="RRP36"/>
    <property type="match status" value="1"/>
</dbReference>
<gene>
    <name evidence="11" type="ORF">PBRASI_LOCUS4594</name>
</gene>
<dbReference type="OrthoDB" id="448446at2759"/>
<comment type="function">
    <text evidence="8 9">Component of the 90S pre-ribosome involved in the maturation of rRNAs. Required for early cleavages of the pre-RNAs in the 40S ribosomal subunit maturation pathway.</text>
</comment>
<dbReference type="Proteomes" id="UP000789739">
    <property type="component" value="Unassembled WGS sequence"/>
</dbReference>
<evidence type="ECO:0000256" key="3">
    <source>
        <dbReference type="ARBA" id="ARBA00022517"/>
    </source>
</evidence>
<evidence type="ECO:0000313" key="11">
    <source>
        <dbReference type="EMBL" id="CAG8541145.1"/>
    </source>
</evidence>
<dbReference type="GO" id="GO:0030686">
    <property type="term" value="C:90S preribosome"/>
    <property type="evidence" value="ECO:0007669"/>
    <property type="project" value="TreeGrafter"/>
</dbReference>